<dbReference type="VEuPathDB" id="GiardiaDB:GMRT_10909"/>
<comment type="caution">
    <text evidence="1">The sequence shown here is derived from an EMBL/GenBank/DDBJ whole genome shotgun (WGS) entry which is preliminary data.</text>
</comment>
<protein>
    <submittedName>
        <fullName evidence="1">Coatomer gamma subunit</fullName>
    </submittedName>
</protein>
<sequence>MEGFYGRAHTLQECRFLGEGDEQAPVLTRLLWVLNTEGSAVVPPSDANDIFVALTKLLHGTSPFVGLLAMQCISLLLPQISSGFFATRSLTRLFEGIPVLRAPAIRLLGLVATDTSLPEVKKLARLAASNPQEDFLVASAGFAACVARFDIDSQAAANCAAVEGPAGAFLASFVPPEQVVTTNPYGRLAMLKKVRQSISLDEKQKLAIYIDCLKQGSSGSRSTSASSSSTSFKVQMVTLEALKGVVDLSPTTLRPKAEKVSGSLATFLSDASSTVGRAACLSLIERFIERNAEHAEASIFAPLLKALEAASGNSNVSVACAAACILVRAQCMGVGIVSAELLKRLTGILPSLPNTECATACEALRLLAAQSPELLFTCIPALTGYLSSENKCLRSPVFNVLADLLSGGDAEVMSGVLRSMLLYLDDCNDVVMSRRFCDMIPRLNLAKQLTEAPGILRLILRILWNCAVLESPSVRLAASSAIRTIGSRPDLSEDIRNDYKTALKHIAIIYEDLGPASLAPTIGRFVDVDSILNNSQAVAKGEYGSIVYTDKEPEVCQRTNQTASIGTPSQTLQPSHSSLPNGSTAHVREILSHLQASQLVPGVEFAISAYMRKDAAAAFSSSMFMPLLDSSYDIACDVMKIFISSPKRSGVVLVFCLGSRDDDLVLSKAVLTIPGATPSQVQFEDVTRMTPKVGYAYLPLDAFGLDSYDTIIEGLLAGQGARGISSELEFTACGMTDTVTLRSIVIDLFDCVSRYSSDDSKFQEKSTEAEFILHDIHTSEDAEDRVPSFLGLHARHSDGSLTMTGSILTVGPVHATCVLTEKDCAVRMRLGVMGDPFDVLCAILESSK</sequence>
<reference evidence="1 2" key="1">
    <citation type="submission" date="2019-05" db="EMBL/GenBank/DDBJ databases">
        <title>The compact genome of Giardia muris reveals important steps in the evolution of intestinal protozoan parasites.</title>
        <authorList>
            <person name="Xu F."/>
            <person name="Jimenez-Gonzalez A."/>
            <person name="Einarsson E."/>
            <person name="Astvaldsson A."/>
            <person name="Peirasmaki D."/>
            <person name="Eckmann L."/>
            <person name="Andersson J.O."/>
            <person name="Svard S.G."/>
            <person name="Jerlstrom-Hultqvist J."/>
        </authorList>
    </citation>
    <scope>NUCLEOTIDE SEQUENCE [LARGE SCALE GENOMIC DNA]</scope>
    <source>
        <strain evidence="1 2">Roberts-Thomson</strain>
    </source>
</reference>
<name>A0A4Z1SY98_GIAMU</name>
<organism evidence="1 2">
    <name type="scientific">Giardia muris</name>
    <dbReference type="NCBI Taxonomy" id="5742"/>
    <lineage>
        <taxon>Eukaryota</taxon>
        <taxon>Metamonada</taxon>
        <taxon>Diplomonadida</taxon>
        <taxon>Hexamitidae</taxon>
        <taxon>Giardiinae</taxon>
        <taxon>Giardia</taxon>
    </lineage>
</organism>
<dbReference type="AlphaFoldDB" id="A0A4Z1SY98"/>
<dbReference type="Gene3D" id="1.25.10.10">
    <property type="entry name" value="Leucine-rich Repeat Variant"/>
    <property type="match status" value="1"/>
</dbReference>
<dbReference type="Proteomes" id="UP000315496">
    <property type="component" value="Chromosome 1"/>
</dbReference>
<dbReference type="SUPFAM" id="SSF48371">
    <property type="entry name" value="ARM repeat"/>
    <property type="match status" value="1"/>
</dbReference>
<evidence type="ECO:0000313" key="1">
    <source>
        <dbReference type="EMBL" id="TNJ30470.1"/>
    </source>
</evidence>
<evidence type="ECO:0000313" key="2">
    <source>
        <dbReference type="Proteomes" id="UP000315496"/>
    </source>
</evidence>
<accession>A0A4Z1SY98</accession>
<dbReference type="EMBL" id="VDLU01000001">
    <property type="protein sequence ID" value="TNJ30470.1"/>
    <property type="molecule type" value="Genomic_DNA"/>
</dbReference>
<keyword evidence="2" id="KW-1185">Reference proteome</keyword>
<proteinExistence type="predicted"/>
<gene>
    <name evidence="1" type="ORF">GMRT_10909</name>
</gene>
<dbReference type="InterPro" id="IPR016024">
    <property type="entry name" value="ARM-type_fold"/>
</dbReference>
<dbReference type="OrthoDB" id="1074925at2759"/>
<dbReference type="InterPro" id="IPR011989">
    <property type="entry name" value="ARM-like"/>
</dbReference>